<dbReference type="EMBL" id="CP139558">
    <property type="protein sequence ID" value="WPU95024.1"/>
    <property type="molecule type" value="Genomic_DNA"/>
</dbReference>
<dbReference type="Pfam" id="PF08818">
    <property type="entry name" value="DUF1801"/>
    <property type="match status" value="1"/>
</dbReference>
<accession>A0ABZ0TPF1</accession>
<evidence type="ECO:0000313" key="3">
    <source>
        <dbReference type="Proteomes" id="UP001324380"/>
    </source>
</evidence>
<organism evidence="2 3">
    <name type="scientific">Mucilaginibacter sabulilitoris</name>
    <dbReference type="NCBI Taxonomy" id="1173583"/>
    <lineage>
        <taxon>Bacteria</taxon>
        <taxon>Pseudomonadati</taxon>
        <taxon>Bacteroidota</taxon>
        <taxon>Sphingobacteriia</taxon>
        <taxon>Sphingobacteriales</taxon>
        <taxon>Sphingobacteriaceae</taxon>
        <taxon>Mucilaginibacter</taxon>
    </lineage>
</organism>
<dbReference type="SUPFAM" id="SSF159888">
    <property type="entry name" value="YdhG-like"/>
    <property type="match status" value="1"/>
</dbReference>
<keyword evidence="3" id="KW-1185">Reference proteome</keyword>
<gene>
    <name evidence="2" type="ORF">SNE25_05740</name>
</gene>
<dbReference type="InterPro" id="IPR014922">
    <property type="entry name" value="YdhG-like"/>
</dbReference>
<evidence type="ECO:0000313" key="2">
    <source>
        <dbReference type="EMBL" id="WPU95024.1"/>
    </source>
</evidence>
<sequence>MAKNKTTETTASVADFLNSVTDETKRKDSFRLVEIMEEQTGFKAKMWGPAIVGFGSYHYKYDSGREGDAPLAGFSPRKAEISLYLYQDFEEKQKLLVNFGKHKTGKGCIYIKKLQDIDETVLRQLIASSVNYMNNKYPA</sequence>
<proteinExistence type="predicted"/>
<dbReference type="RefSeq" id="WP_321564136.1">
    <property type="nucleotide sequence ID" value="NZ_CP139558.1"/>
</dbReference>
<evidence type="ECO:0000259" key="1">
    <source>
        <dbReference type="Pfam" id="PF08818"/>
    </source>
</evidence>
<dbReference type="Proteomes" id="UP001324380">
    <property type="component" value="Chromosome"/>
</dbReference>
<protein>
    <submittedName>
        <fullName evidence="2">DUF1801 domain-containing protein</fullName>
    </submittedName>
</protein>
<reference evidence="2 3" key="1">
    <citation type="submission" date="2023-11" db="EMBL/GenBank/DDBJ databases">
        <title>Analysis of the Genomes of Mucilaginibacter gossypii cycad 4 and M. sabulilitoris SNA2: microbes with the potential for plant growth promotion.</title>
        <authorList>
            <person name="Hirsch A.M."/>
            <person name="Humm E."/>
            <person name="Rubbi M."/>
            <person name="Del Vecchio G."/>
            <person name="Ha S.M."/>
            <person name="Pellegrini M."/>
            <person name="Gunsalus R.P."/>
        </authorList>
    </citation>
    <scope>NUCLEOTIDE SEQUENCE [LARGE SCALE GENOMIC DNA]</scope>
    <source>
        <strain evidence="2 3">SNA2</strain>
    </source>
</reference>
<feature type="domain" description="YdhG-like" evidence="1">
    <location>
        <begin position="26"/>
        <end position="129"/>
    </location>
</feature>
<name>A0ABZ0TPF1_9SPHI</name>